<dbReference type="Proteomes" id="UP000322181">
    <property type="component" value="Unassembled WGS sequence"/>
</dbReference>
<dbReference type="InterPro" id="IPR058982">
    <property type="entry name" value="Beta-barrel_AprE"/>
</dbReference>
<keyword evidence="3 6" id="KW-1133">Transmembrane helix</keyword>
<comment type="subcellular location">
    <subcellularLocation>
        <location evidence="1">Membrane</location>
        <topology evidence="1">Single-pass membrane protein</topology>
    </subcellularLocation>
</comment>
<keyword evidence="4 6" id="KW-0472">Membrane</keyword>
<evidence type="ECO:0000256" key="2">
    <source>
        <dbReference type="ARBA" id="ARBA00022692"/>
    </source>
</evidence>
<feature type="domain" description="AprE-like beta-barrel" evidence="7">
    <location>
        <begin position="322"/>
        <end position="414"/>
    </location>
</feature>
<evidence type="ECO:0000256" key="6">
    <source>
        <dbReference type="SAM" id="Phobius"/>
    </source>
</evidence>
<protein>
    <submittedName>
        <fullName evidence="8">HlyD family efflux transporter periplasmic adaptor subunit</fullName>
    </submittedName>
</protein>
<dbReference type="PANTHER" id="PTHR30386">
    <property type="entry name" value="MEMBRANE FUSION SUBUNIT OF EMRAB-TOLC MULTIDRUG EFFLUX PUMP"/>
    <property type="match status" value="1"/>
</dbReference>
<dbReference type="Gene3D" id="2.40.50.100">
    <property type="match status" value="1"/>
</dbReference>
<name>A0A5M9RBY8_9GAMM</name>
<evidence type="ECO:0000256" key="3">
    <source>
        <dbReference type="ARBA" id="ARBA00022989"/>
    </source>
</evidence>
<dbReference type="InterPro" id="IPR050739">
    <property type="entry name" value="MFP"/>
</dbReference>
<keyword evidence="5" id="KW-0175">Coiled coil</keyword>
<dbReference type="PRINTS" id="PR01490">
    <property type="entry name" value="RTXTOXIND"/>
</dbReference>
<evidence type="ECO:0000313" key="8">
    <source>
        <dbReference type="EMBL" id="KAA8718161.1"/>
    </source>
</evidence>
<proteinExistence type="predicted"/>
<dbReference type="AlphaFoldDB" id="A0A5M9RBY8"/>
<comment type="caution">
    <text evidence="8">The sequence shown here is derived from an EMBL/GenBank/DDBJ whole genome shotgun (WGS) entry which is preliminary data.</text>
</comment>
<feature type="coiled-coil region" evidence="5">
    <location>
        <begin position="203"/>
        <end position="251"/>
    </location>
</feature>
<evidence type="ECO:0000256" key="5">
    <source>
        <dbReference type="SAM" id="Coils"/>
    </source>
</evidence>
<dbReference type="EMBL" id="VXKB01000001">
    <property type="protein sequence ID" value="KAA8718161.1"/>
    <property type="molecule type" value="Genomic_DNA"/>
</dbReference>
<dbReference type="PANTHER" id="PTHR30386:SF26">
    <property type="entry name" value="TRANSPORT PROTEIN COMB"/>
    <property type="match status" value="1"/>
</dbReference>
<dbReference type="Gene3D" id="2.40.30.170">
    <property type="match status" value="1"/>
</dbReference>
<evidence type="ECO:0000256" key="4">
    <source>
        <dbReference type="ARBA" id="ARBA00023136"/>
    </source>
</evidence>
<accession>A0A5M9RBY8</accession>
<feature type="transmembrane region" description="Helical" evidence="6">
    <location>
        <begin position="64"/>
        <end position="81"/>
    </location>
</feature>
<organism evidence="8 9">
    <name type="scientific">Morganella psychrotolerans</name>
    <dbReference type="NCBI Taxonomy" id="368603"/>
    <lineage>
        <taxon>Bacteria</taxon>
        <taxon>Pseudomonadati</taxon>
        <taxon>Pseudomonadota</taxon>
        <taxon>Gammaproteobacteria</taxon>
        <taxon>Enterobacterales</taxon>
        <taxon>Morganellaceae</taxon>
        <taxon>Morganella</taxon>
    </lineage>
</organism>
<evidence type="ECO:0000313" key="9">
    <source>
        <dbReference type="Proteomes" id="UP000322181"/>
    </source>
</evidence>
<keyword evidence="2 6" id="KW-0812">Transmembrane</keyword>
<dbReference type="Pfam" id="PF26002">
    <property type="entry name" value="Beta-barrel_AprE"/>
    <property type="match status" value="1"/>
</dbReference>
<evidence type="ECO:0000256" key="1">
    <source>
        <dbReference type="ARBA" id="ARBA00004167"/>
    </source>
</evidence>
<gene>
    <name evidence="8" type="ORF">F4V73_08970</name>
</gene>
<sequence>MSGGNPAAEEKKPGFFKRVINGVKDFCYITSKKDSELYTIEDSIDDAADFGLVDDVKSSKANRMVLAVFAFFILMFIWAWLSEISEVTKGSGKVIPSSKEQIIQSLDGGIITYIAIKEGDIVQAGQTLAMLDSTRTTSNLEESVAKYNTALAASVRLQAEVDKNPSDKLLFPDELDNNPALKEYETKLWISRKHQFNQTIANLQKSQANISRQLNINRQLEKAGASSVMDILRLEKELIDLRSKEEEYIANFYVTSHQELAKIMAEVNSLTPLIKGRQDYVSRTVITSPVKGIVKNIQTSTIGGVVPPNGILMDIVPLEDTLIIEAKISPKDIAFIHPGQTAKVKITAYDYAIFGGLEGVVHVISPDTVKDEVKSDVTWYRIYVQTQSDHLVNKSGQSFAITPGMIATIEITTGSKTVLQYLIKPFNKVNEALRER</sequence>
<evidence type="ECO:0000259" key="7">
    <source>
        <dbReference type="Pfam" id="PF26002"/>
    </source>
</evidence>
<reference evidence="8 9" key="1">
    <citation type="submission" date="2019-09" db="EMBL/GenBank/DDBJ databases">
        <title>Draft genome sequence of various Type strains from the CCUG.</title>
        <authorList>
            <person name="Pineiro-Iglesias B."/>
            <person name="Tunovic T."/>
            <person name="Unosson C."/>
            <person name="Inganas E."/>
            <person name="Ohlen M."/>
            <person name="Cardew S."/>
            <person name="Jensie-Markopoulos S."/>
            <person name="Salva-Serra F."/>
            <person name="Jaen-Luchoro D."/>
            <person name="Karlsson R."/>
            <person name="Svensson-Stadler L."/>
            <person name="Chun J."/>
            <person name="Moore E."/>
        </authorList>
    </citation>
    <scope>NUCLEOTIDE SEQUENCE [LARGE SCALE GENOMIC DNA]</scope>
    <source>
        <strain evidence="8 9">CCUG 53682T</strain>
    </source>
</reference>
<dbReference type="GO" id="GO:0016020">
    <property type="term" value="C:membrane"/>
    <property type="evidence" value="ECO:0007669"/>
    <property type="project" value="UniProtKB-SubCell"/>
</dbReference>